<name>A0A3N0Y148_ANAGA</name>
<dbReference type="PANTHER" id="PTHR36687:SF2">
    <property type="entry name" value="GLUTAMATE RECEPTOR IONOTROPIC, DELTA-1"/>
    <property type="match status" value="1"/>
</dbReference>
<proteinExistence type="predicted"/>
<dbReference type="EMBL" id="RJVU01054598">
    <property type="protein sequence ID" value="ROL03952.1"/>
    <property type="molecule type" value="Genomic_DNA"/>
</dbReference>
<protein>
    <submittedName>
        <fullName evidence="1">Glutamate receptor ionotropic, delta-1</fullName>
    </submittedName>
</protein>
<evidence type="ECO:0000313" key="1">
    <source>
        <dbReference type="EMBL" id="ROL03952.1"/>
    </source>
</evidence>
<keyword evidence="2" id="KW-1185">Reference proteome</keyword>
<dbReference type="PANTHER" id="PTHR36687">
    <property type="entry name" value="GLUTAMATE RECEPTOR IONOTROPIC, DELTA-2-RELATED"/>
    <property type="match status" value="1"/>
</dbReference>
<keyword evidence="1" id="KW-0675">Receptor</keyword>
<dbReference type="AlphaFoldDB" id="A0A3N0Y148"/>
<dbReference type="Gene3D" id="3.40.50.2300">
    <property type="match status" value="1"/>
</dbReference>
<dbReference type="InterPro" id="IPR043373">
    <property type="entry name" value="IGluR_D"/>
</dbReference>
<organism evidence="1 2">
    <name type="scientific">Anabarilius grahami</name>
    <name type="common">Kanglang fish</name>
    <name type="synonym">Barilius grahami</name>
    <dbReference type="NCBI Taxonomy" id="495550"/>
    <lineage>
        <taxon>Eukaryota</taxon>
        <taxon>Metazoa</taxon>
        <taxon>Chordata</taxon>
        <taxon>Craniata</taxon>
        <taxon>Vertebrata</taxon>
        <taxon>Euteleostomi</taxon>
        <taxon>Actinopterygii</taxon>
        <taxon>Neopterygii</taxon>
        <taxon>Teleostei</taxon>
        <taxon>Ostariophysi</taxon>
        <taxon>Cypriniformes</taxon>
        <taxon>Xenocyprididae</taxon>
        <taxon>Xenocypridinae</taxon>
        <taxon>Xenocypridinae incertae sedis</taxon>
        <taxon>Anabarilius</taxon>
    </lineage>
</organism>
<accession>A0A3N0Y148</accession>
<comment type="caution">
    <text evidence="1">The sequence shown here is derived from an EMBL/GenBank/DDBJ whole genome shotgun (WGS) entry which is preliminary data.</text>
</comment>
<gene>
    <name evidence="1" type="ORF">DPX16_23387</name>
</gene>
<evidence type="ECO:0000313" key="2">
    <source>
        <dbReference type="Proteomes" id="UP000281406"/>
    </source>
</evidence>
<dbReference type="OrthoDB" id="5984008at2759"/>
<sequence>MFSVVFSGFAPNSISPRARSLSGTSEQASERARAGVSLLRSLEFVMCLRLRERRARARPAERTRRILKRPLPSNRRPVFLLPDSPVFPHSVSHIIALSFSAATLFGAIFEENAARDDEVFQLAISDLSLNDDILQSEKITHSIKYIEPNNPFQAVQEDDDIFVLCPPDGHHSFLEREG</sequence>
<reference evidence="1 2" key="1">
    <citation type="submission" date="2018-10" db="EMBL/GenBank/DDBJ databases">
        <title>Genome assembly for a Yunnan-Guizhou Plateau 3E fish, Anabarilius grahami (Regan), and its evolutionary and genetic applications.</title>
        <authorList>
            <person name="Jiang W."/>
        </authorList>
    </citation>
    <scope>NUCLEOTIDE SEQUENCE [LARGE SCALE GENOMIC DNA]</scope>
    <source>
        <strain evidence="1">AG-KIZ</strain>
        <tissue evidence="1">Muscle</tissue>
    </source>
</reference>
<dbReference type="Proteomes" id="UP000281406">
    <property type="component" value="Unassembled WGS sequence"/>
</dbReference>